<feature type="region of interest" description="Disordered" evidence="1">
    <location>
        <begin position="1"/>
        <end position="23"/>
    </location>
</feature>
<reference evidence="2" key="1">
    <citation type="submission" date="2021-12" db="EMBL/GenBank/DDBJ databases">
        <authorList>
            <person name="Martin H S."/>
        </authorList>
    </citation>
    <scope>NUCLEOTIDE SEQUENCE</scope>
</reference>
<name>A0A8J9YE61_9NEOP</name>
<feature type="compositionally biased region" description="Acidic residues" evidence="1">
    <location>
        <begin position="1"/>
        <end position="10"/>
    </location>
</feature>
<dbReference type="AlphaFoldDB" id="A0A8J9YE61"/>
<protein>
    <submittedName>
        <fullName evidence="2">Uncharacterized protein</fullName>
    </submittedName>
</protein>
<feature type="non-terminal residue" evidence="2">
    <location>
        <position position="110"/>
    </location>
</feature>
<organism evidence="2 3">
    <name type="scientific">Brenthis ino</name>
    <name type="common">lesser marbled fritillary</name>
    <dbReference type="NCBI Taxonomy" id="405034"/>
    <lineage>
        <taxon>Eukaryota</taxon>
        <taxon>Metazoa</taxon>
        <taxon>Ecdysozoa</taxon>
        <taxon>Arthropoda</taxon>
        <taxon>Hexapoda</taxon>
        <taxon>Insecta</taxon>
        <taxon>Pterygota</taxon>
        <taxon>Neoptera</taxon>
        <taxon>Endopterygota</taxon>
        <taxon>Lepidoptera</taxon>
        <taxon>Glossata</taxon>
        <taxon>Ditrysia</taxon>
        <taxon>Papilionoidea</taxon>
        <taxon>Nymphalidae</taxon>
        <taxon>Heliconiinae</taxon>
        <taxon>Argynnini</taxon>
        <taxon>Brenthis</taxon>
    </lineage>
</organism>
<feature type="compositionally biased region" description="Basic and acidic residues" evidence="1">
    <location>
        <begin position="11"/>
        <end position="22"/>
    </location>
</feature>
<evidence type="ECO:0000313" key="2">
    <source>
        <dbReference type="EMBL" id="CAH0722956.1"/>
    </source>
</evidence>
<evidence type="ECO:0000313" key="3">
    <source>
        <dbReference type="Proteomes" id="UP000838878"/>
    </source>
</evidence>
<evidence type="ECO:0000256" key="1">
    <source>
        <dbReference type="SAM" id="MobiDB-lite"/>
    </source>
</evidence>
<keyword evidence="3" id="KW-1185">Reference proteome</keyword>
<dbReference type="EMBL" id="OV170223">
    <property type="protein sequence ID" value="CAH0722956.1"/>
    <property type="molecule type" value="Genomic_DNA"/>
</dbReference>
<gene>
    <name evidence="2" type="ORF">BINO364_LOCUS8836</name>
</gene>
<sequence length="110" mass="12233">MSDGDPSLEEDIPKPLLERPEENVFTPKIATPIFAGSVKLHHKPSDTAETESFLSDAQRNELAFEQLFQDGDGAFHETEKAAEGRIADLHAMSVLSTYQDNLSQDMNTDR</sequence>
<dbReference type="OrthoDB" id="296386at2759"/>
<dbReference type="Proteomes" id="UP000838878">
    <property type="component" value="Chromosome 3"/>
</dbReference>
<proteinExistence type="predicted"/>
<accession>A0A8J9YE61</accession>